<proteinExistence type="predicted"/>
<accession>A0A8D8ESP2</accession>
<organism evidence="2">
    <name type="scientific">Culex pipiens</name>
    <name type="common">House mosquito</name>
    <dbReference type="NCBI Taxonomy" id="7175"/>
    <lineage>
        <taxon>Eukaryota</taxon>
        <taxon>Metazoa</taxon>
        <taxon>Ecdysozoa</taxon>
        <taxon>Arthropoda</taxon>
        <taxon>Hexapoda</taxon>
        <taxon>Insecta</taxon>
        <taxon>Pterygota</taxon>
        <taxon>Neoptera</taxon>
        <taxon>Endopterygota</taxon>
        <taxon>Diptera</taxon>
        <taxon>Nematocera</taxon>
        <taxon>Culicoidea</taxon>
        <taxon>Culicidae</taxon>
        <taxon>Culicinae</taxon>
        <taxon>Culicini</taxon>
        <taxon>Culex</taxon>
        <taxon>Culex</taxon>
    </lineage>
</organism>
<sequence>MIFITSVHENVVFCSYNRARVHDYMNKYFTQKRAHLFTIFGTLFSPCITRILIKNSLSLKVTQVVSCRISKFLSCFYSKSLISQIIRTKSCLFVHLENTKPSRYGNIPNLTKSAFRCQLILMELAQDCVIPPALSCFLVAIFIFM</sequence>
<keyword evidence="1" id="KW-0812">Transmembrane</keyword>
<reference evidence="2" key="1">
    <citation type="submission" date="2021-05" db="EMBL/GenBank/DDBJ databases">
        <authorList>
            <person name="Alioto T."/>
            <person name="Alioto T."/>
            <person name="Gomez Garrido J."/>
        </authorList>
    </citation>
    <scope>NUCLEOTIDE SEQUENCE</scope>
</reference>
<name>A0A8D8ESP2_CULPI</name>
<dbReference type="EMBL" id="HBUE01002634">
    <property type="protein sequence ID" value="CAG6444329.1"/>
    <property type="molecule type" value="Transcribed_RNA"/>
</dbReference>
<feature type="transmembrane region" description="Helical" evidence="1">
    <location>
        <begin position="34"/>
        <end position="53"/>
    </location>
</feature>
<dbReference type="AlphaFoldDB" id="A0A8D8ESP2"/>
<keyword evidence="1" id="KW-0472">Membrane</keyword>
<feature type="transmembrane region" description="Helical" evidence="1">
    <location>
        <begin position="124"/>
        <end position="144"/>
    </location>
</feature>
<evidence type="ECO:0000256" key="1">
    <source>
        <dbReference type="SAM" id="Phobius"/>
    </source>
</evidence>
<protein>
    <submittedName>
        <fullName evidence="2">(northern house mosquito) hypothetical protein</fullName>
    </submittedName>
</protein>
<evidence type="ECO:0000313" key="2">
    <source>
        <dbReference type="EMBL" id="CAG6444329.1"/>
    </source>
</evidence>
<keyword evidence="1" id="KW-1133">Transmembrane helix</keyword>